<comment type="caution">
    <text evidence="1">The sequence shown here is derived from an EMBL/GenBank/DDBJ whole genome shotgun (WGS) entry which is preliminary data.</text>
</comment>
<evidence type="ECO:0000313" key="1">
    <source>
        <dbReference type="EMBL" id="KAI5648494.1"/>
    </source>
</evidence>
<keyword evidence="2" id="KW-1185">Reference proteome</keyword>
<accession>A0ACB9ZN26</accession>
<dbReference type="EMBL" id="CM044708">
    <property type="protein sequence ID" value="KAI5648494.1"/>
    <property type="molecule type" value="Genomic_DNA"/>
</dbReference>
<proteinExistence type="predicted"/>
<sequence>MEEVPVHVHPSPIVPDVLVRQHEHRSGLIWNGDHETCFTDLQCRCFGCNLFQSYGTAPHRLLYLTHFSRYKVKKEPLEAWILREFTGSETGDDLILGAHGFIFLLLGVHMLPDFSGSLVQVRYISLLEDFEAINTYS</sequence>
<gene>
    <name evidence="1" type="ORF">M9H77_34499</name>
</gene>
<protein>
    <submittedName>
        <fullName evidence="1">Uncharacterized protein</fullName>
    </submittedName>
</protein>
<evidence type="ECO:0000313" key="2">
    <source>
        <dbReference type="Proteomes" id="UP001060085"/>
    </source>
</evidence>
<dbReference type="Proteomes" id="UP001060085">
    <property type="component" value="Linkage Group LG08"/>
</dbReference>
<name>A0ACB9ZN26_CATRO</name>
<reference evidence="2" key="1">
    <citation type="journal article" date="2023" name="Nat. Plants">
        <title>Single-cell RNA sequencing provides a high-resolution roadmap for understanding the multicellular compartmentation of specialized metabolism.</title>
        <authorList>
            <person name="Sun S."/>
            <person name="Shen X."/>
            <person name="Li Y."/>
            <person name="Li Y."/>
            <person name="Wang S."/>
            <person name="Li R."/>
            <person name="Zhang H."/>
            <person name="Shen G."/>
            <person name="Guo B."/>
            <person name="Wei J."/>
            <person name="Xu J."/>
            <person name="St-Pierre B."/>
            <person name="Chen S."/>
            <person name="Sun C."/>
        </authorList>
    </citation>
    <scope>NUCLEOTIDE SEQUENCE [LARGE SCALE GENOMIC DNA]</scope>
</reference>
<organism evidence="1 2">
    <name type="scientific">Catharanthus roseus</name>
    <name type="common">Madagascar periwinkle</name>
    <name type="synonym">Vinca rosea</name>
    <dbReference type="NCBI Taxonomy" id="4058"/>
    <lineage>
        <taxon>Eukaryota</taxon>
        <taxon>Viridiplantae</taxon>
        <taxon>Streptophyta</taxon>
        <taxon>Embryophyta</taxon>
        <taxon>Tracheophyta</taxon>
        <taxon>Spermatophyta</taxon>
        <taxon>Magnoliopsida</taxon>
        <taxon>eudicotyledons</taxon>
        <taxon>Gunneridae</taxon>
        <taxon>Pentapetalae</taxon>
        <taxon>asterids</taxon>
        <taxon>lamiids</taxon>
        <taxon>Gentianales</taxon>
        <taxon>Apocynaceae</taxon>
        <taxon>Rauvolfioideae</taxon>
        <taxon>Vinceae</taxon>
        <taxon>Catharanthinae</taxon>
        <taxon>Catharanthus</taxon>
    </lineage>
</organism>